<dbReference type="AlphaFoldDB" id="A0AAU8JCX0"/>
<proteinExistence type="predicted"/>
<reference evidence="1" key="1">
    <citation type="submission" date="2024-07" db="EMBL/GenBank/DDBJ databases">
        <authorList>
            <person name="Kim Y.J."/>
            <person name="Jeong J.Y."/>
        </authorList>
    </citation>
    <scope>NUCLEOTIDE SEQUENCE</scope>
    <source>
        <strain evidence="1">GIHE-MW2</strain>
    </source>
</reference>
<evidence type="ECO:0000313" key="1">
    <source>
        <dbReference type="EMBL" id="XCM36598.1"/>
    </source>
</evidence>
<accession>A0AAU8JCX0</accession>
<dbReference type="EMBL" id="CP159837">
    <property type="protein sequence ID" value="XCM36598.1"/>
    <property type="molecule type" value="Genomic_DNA"/>
</dbReference>
<organism evidence="1">
    <name type="scientific">Planktothricoides raciborskii GIHE-MW2</name>
    <dbReference type="NCBI Taxonomy" id="2792601"/>
    <lineage>
        <taxon>Bacteria</taxon>
        <taxon>Bacillati</taxon>
        <taxon>Cyanobacteriota</taxon>
        <taxon>Cyanophyceae</taxon>
        <taxon>Oscillatoriophycideae</taxon>
        <taxon>Oscillatoriales</taxon>
        <taxon>Oscillatoriaceae</taxon>
        <taxon>Planktothricoides</taxon>
    </lineage>
</organism>
<dbReference type="RefSeq" id="WP_054466638.1">
    <property type="nucleotide sequence ID" value="NZ_CP159837.1"/>
</dbReference>
<name>A0AAU8JCX0_9CYAN</name>
<sequence>MSTKKSTKEYGNLNENFKVLETLPTIMGLKSRFRLALKPKMIHTLGFYLVGDDRCDRTPQT</sequence>
<protein>
    <submittedName>
        <fullName evidence="1">Uncharacterized protein</fullName>
    </submittedName>
</protein>
<gene>
    <name evidence="1" type="ORF">ABWT76_005368</name>
</gene>